<reference evidence="3" key="1">
    <citation type="submission" date="2008-03" db="EMBL/GenBank/DDBJ databases">
        <title>Complete sequence of chromosome of Beijerinckia indica subsp. indica ATCC 9039.</title>
        <authorList>
            <consortium name="US DOE Joint Genome Institute"/>
            <person name="Copeland A."/>
            <person name="Lucas S."/>
            <person name="Lapidus A."/>
            <person name="Glavina del Rio T."/>
            <person name="Dalin E."/>
            <person name="Tice H."/>
            <person name="Bruce D."/>
            <person name="Goodwin L."/>
            <person name="Pitluck S."/>
            <person name="LaButti K."/>
            <person name="Schmutz J."/>
            <person name="Larimer F."/>
            <person name="Land M."/>
            <person name="Hauser L."/>
            <person name="Kyrpides N."/>
            <person name="Mikhailova N."/>
            <person name="Dunfield P.F."/>
            <person name="Dedysh S.N."/>
            <person name="Liesack W."/>
            <person name="Saw J.H."/>
            <person name="Alam M."/>
            <person name="Chen Y."/>
            <person name="Murrell J.C."/>
            <person name="Richardson P."/>
        </authorList>
    </citation>
    <scope>NUCLEOTIDE SEQUENCE [LARGE SCALE GENOMIC DNA]</scope>
    <source>
        <strain evidence="3">ATCC 9039 / DSM 1715 / NCIMB 8712</strain>
    </source>
</reference>
<evidence type="ECO:0000313" key="2">
    <source>
        <dbReference type="EMBL" id="ACB95191.1"/>
    </source>
</evidence>
<dbReference type="Pfam" id="PF19588">
    <property type="entry name" value="SxtJ"/>
    <property type="match status" value="1"/>
</dbReference>
<proteinExistence type="predicted"/>
<dbReference type="KEGG" id="bid:Bind_1559"/>
<name>B2IBA7_BEII9</name>
<dbReference type="STRING" id="395963.Bind_1559"/>
<protein>
    <recommendedName>
        <fullName evidence="4">SxtJ</fullName>
    </recommendedName>
</protein>
<dbReference type="eggNOG" id="ENOG5032YWP">
    <property type="taxonomic scope" value="Bacteria"/>
</dbReference>
<accession>B2IBA7</accession>
<gene>
    <name evidence="2" type="ordered locus">Bind_1559</name>
</gene>
<dbReference type="RefSeq" id="WP_012384548.1">
    <property type="nucleotide sequence ID" value="NC_010581.1"/>
</dbReference>
<reference evidence="2 3" key="2">
    <citation type="journal article" date="2010" name="J. Bacteriol.">
        <title>Complete genome sequence of Beijerinckia indica subsp. indica.</title>
        <authorList>
            <person name="Tamas I."/>
            <person name="Dedysh S.N."/>
            <person name="Liesack W."/>
            <person name="Stott M.B."/>
            <person name="Alam M."/>
            <person name="Murrell J.C."/>
            <person name="Dunfield P.F."/>
        </authorList>
    </citation>
    <scope>NUCLEOTIDE SEQUENCE [LARGE SCALE GENOMIC DNA]</scope>
    <source>
        <strain evidence="3">ATCC 9039 / DSM 1715 / NCIMB 8712</strain>
    </source>
</reference>
<dbReference type="InterPro" id="IPR045781">
    <property type="entry name" value="SxtJ"/>
</dbReference>
<feature type="transmembrane region" description="Helical" evidence="1">
    <location>
        <begin position="20"/>
        <end position="37"/>
    </location>
</feature>
<keyword evidence="1" id="KW-0812">Transmembrane</keyword>
<dbReference type="EMBL" id="CP001016">
    <property type="protein sequence ID" value="ACB95191.1"/>
    <property type="molecule type" value="Genomic_DNA"/>
</dbReference>
<dbReference type="Proteomes" id="UP000001695">
    <property type="component" value="Chromosome"/>
</dbReference>
<feature type="transmembrane region" description="Helical" evidence="1">
    <location>
        <begin position="44"/>
        <end position="65"/>
    </location>
</feature>
<organism evidence="2 3">
    <name type="scientific">Beijerinckia indica subsp. indica (strain ATCC 9039 / DSM 1715 / NCIMB 8712)</name>
    <dbReference type="NCBI Taxonomy" id="395963"/>
    <lineage>
        <taxon>Bacteria</taxon>
        <taxon>Pseudomonadati</taxon>
        <taxon>Pseudomonadota</taxon>
        <taxon>Alphaproteobacteria</taxon>
        <taxon>Hyphomicrobiales</taxon>
        <taxon>Beijerinckiaceae</taxon>
        <taxon>Beijerinckia</taxon>
    </lineage>
</organism>
<keyword evidence="1" id="KW-0472">Membrane</keyword>
<dbReference type="OrthoDB" id="7375605at2"/>
<feature type="transmembrane region" description="Helical" evidence="1">
    <location>
        <begin position="77"/>
        <end position="103"/>
    </location>
</feature>
<evidence type="ECO:0000256" key="1">
    <source>
        <dbReference type="SAM" id="Phobius"/>
    </source>
</evidence>
<keyword evidence="3" id="KW-1185">Reference proteome</keyword>
<keyword evidence="1" id="KW-1133">Transmembrane helix</keyword>
<evidence type="ECO:0000313" key="3">
    <source>
        <dbReference type="Proteomes" id="UP000001695"/>
    </source>
</evidence>
<dbReference type="AlphaFoldDB" id="B2IBA7"/>
<dbReference type="HOGENOM" id="CLU_127055_1_0_5"/>
<sequence>MQHEPGASFRKVALGSDRKFGLVFGLVFAVLGLWPLARHGESVHLWALILAAIFVSLALVAPQILAPLNRAWFKLGLLLNIIVSPLLMGLMFFGAVFPFALFLRHKDLLNRRLQPQAETYWIPRSPPGPAPDSLTKQF</sequence>
<evidence type="ECO:0008006" key="4">
    <source>
        <dbReference type="Google" id="ProtNLM"/>
    </source>
</evidence>